<evidence type="ECO:0000256" key="2">
    <source>
        <dbReference type="ARBA" id="ARBA00023002"/>
    </source>
</evidence>
<dbReference type="Pfam" id="PF04030">
    <property type="entry name" value="ALO"/>
    <property type="match status" value="1"/>
</dbReference>
<keyword evidence="2" id="KW-0560">Oxidoreductase</keyword>
<dbReference type="Gene3D" id="3.30.70.2520">
    <property type="match status" value="1"/>
</dbReference>
<dbReference type="InterPro" id="IPR016167">
    <property type="entry name" value="FAD-bd_PCMH_sub1"/>
</dbReference>
<feature type="domain" description="FAD-binding PCMH-type" evidence="3">
    <location>
        <begin position="46"/>
        <end position="211"/>
    </location>
</feature>
<reference evidence="4 5" key="1">
    <citation type="submission" date="2018-11" db="EMBL/GenBank/DDBJ databases">
        <authorList>
            <person name="Mardanov A.V."/>
            <person name="Ravin N.V."/>
            <person name="Dedysh S.N."/>
        </authorList>
    </citation>
    <scope>NUCLEOTIDE SEQUENCE [LARGE SCALE GENOMIC DNA]</scope>
    <source>
        <strain evidence="4 5">AF10</strain>
    </source>
</reference>
<dbReference type="Gene3D" id="1.10.45.10">
    <property type="entry name" value="Vanillyl-alcohol Oxidase, Chain A, domain 4"/>
    <property type="match status" value="1"/>
</dbReference>
<dbReference type="PANTHER" id="PTHR43762:SF1">
    <property type="entry name" value="D-ARABINONO-1,4-LACTONE OXIDASE"/>
    <property type="match status" value="1"/>
</dbReference>
<dbReference type="Gene3D" id="3.30.465.10">
    <property type="match status" value="1"/>
</dbReference>
<dbReference type="InterPro" id="IPR016171">
    <property type="entry name" value="Vanillyl_alc_oxidase_C-sub2"/>
</dbReference>
<dbReference type="EMBL" id="RDSM01000001">
    <property type="protein sequence ID" value="RXH57842.1"/>
    <property type="molecule type" value="Genomic_DNA"/>
</dbReference>
<dbReference type="SUPFAM" id="SSF56176">
    <property type="entry name" value="FAD-binding/transporter-associated domain-like"/>
    <property type="match status" value="1"/>
</dbReference>
<dbReference type="InterPro" id="IPR010031">
    <property type="entry name" value="FAD_lactone_oxidase-like"/>
</dbReference>
<evidence type="ECO:0000256" key="1">
    <source>
        <dbReference type="ARBA" id="ARBA00022827"/>
    </source>
</evidence>
<dbReference type="InterPro" id="IPR036318">
    <property type="entry name" value="FAD-bd_PCMH-like_sf"/>
</dbReference>
<dbReference type="Gene3D" id="3.30.43.10">
    <property type="entry name" value="Uridine Diphospho-n-acetylenolpyruvylglucosamine Reductase, domain 2"/>
    <property type="match status" value="1"/>
</dbReference>
<keyword evidence="1" id="KW-0274">FAD</keyword>
<dbReference type="InterPro" id="IPR006094">
    <property type="entry name" value="Oxid_FAD_bind_N"/>
</dbReference>
<reference evidence="5" key="2">
    <citation type="submission" date="2019-02" db="EMBL/GenBank/DDBJ databases">
        <title>Granulicella sibirica sp. nov., a psychrotolerant acidobacterium isolated from an organic soil layer in forested tundra, West Siberia.</title>
        <authorList>
            <person name="Oshkin I.Y."/>
            <person name="Kulichevskaya I.S."/>
            <person name="Rijpstra W.I.C."/>
            <person name="Sinninghe Damste J.S."/>
            <person name="Rakitin A.L."/>
            <person name="Ravin N.V."/>
            <person name="Dedysh S.N."/>
        </authorList>
    </citation>
    <scope>NUCLEOTIDE SEQUENCE [LARGE SCALE GENOMIC DNA]</scope>
    <source>
        <strain evidence="5">AF10</strain>
    </source>
</reference>
<dbReference type="PROSITE" id="PS51387">
    <property type="entry name" value="FAD_PCMH"/>
    <property type="match status" value="1"/>
</dbReference>
<dbReference type="InterPro" id="IPR016169">
    <property type="entry name" value="FAD-bd_PCMH_sub2"/>
</dbReference>
<gene>
    <name evidence="4" type="ORF">GRAN_1152</name>
</gene>
<protein>
    <submittedName>
        <fullName evidence="4">Xylitol oxidase</fullName>
    </submittedName>
</protein>
<sequence length="455" mass="50436">MNKREFLKASGALLTTALLPVISSGEPMYSESPTITGKRTNWSGNYTYSTDKLFLPASTEEVRHIVKAAPKLRTLGTTHSFNGIADSTAAQISLKGLDSMVLDRATRTVTVGGGVPYGKLAPYIDSRGFAVHNLASLPHISVAGACSTGTHGSGIKNGNLSTAVSGLEIVTPDGEIVHLSRQKDGDAFKGAVVSIGALGVITKVTLDVEPTFQVAQTVYQNLSFDVLKDHFDEIMGSGYSVSLFTDWQNHRATQVWIKRRIDSGAKPNLDPQFFGATLATKKLHPLEGHDAEACTEQMGIPGPWYERLPHFRMAFTPSSGQELQSEYFVPREHAYEAILAVEQIRDLITPHLFITELRTIAEDDLWISPCYKRPSAAIHFTWKPEWPDVQKVLPHIEEKLAPFNARPHWAKLFTMAPDRLHQMHPRLADFRKLTQTYDPRAKFHNAFMDTNVFEA</sequence>
<dbReference type="GO" id="GO:0080049">
    <property type="term" value="F:L-gulono-1,4-lactone dehydrogenase activity"/>
    <property type="evidence" value="ECO:0007669"/>
    <property type="project" value="TreeGrafter"/>
</dbReference>
<dbReference type="GO" id="GO:0003885">
    <property type="term" value="F:D-arabinono-1,4-lactone oxidase activity"/>
    <property type="evidence" value="ECO:0007669"/>
    <property type="project" value="InterPro"/>
</dbReference>
<comment type="caution">
    <text evidence="4">The sequence shown here is derived from an EMBL/GenBank/DDBJ whole genome shotgun (WGS) entry which is preliminary data.</text>
</comment>
<dbReference type="Pfam" id="PF01565">
    <property type="entry name" value="FAD_binding_4"/>
    <property type="match status" value="1"/>
</dbReference>
<dbReference type="InterPro" id="IPR016166">
    <property type="entry name" value="FAD-bd_PCMH"/>
</dbReference>
<keyword evidence="5" id="KW-1185">Reference proteome</keyword>
<dbReference type="PANTHER" id="PTHR43762">
    <property type="entry name" value="L-GULONOLACTONE OXIDASE"/>
    <property type="match status" value="1"/>
</dbReference>
<evidence type="ECO:0000259" key="3">
    <source>
        <dbReference type="PROSITE" id="PS51387"/>
    </source>
</evidence>
<accession>A0A4Q0T4G6</accession>
<evidence type="ECO:0000313" key="5">
    <source>
        <dbReference type="Proteomes" id="UP000289437"/>
    </source>
</evidence>
<dbReference type="GO" id="GO:0016020">
    <property type="term" value="C:membrane"/>
    <property type="evidence" value="ECO:0007669"/>
    <property type="project" value="InterPro"/>
</dbReference>
<dbReference type="AlphaFoldDB" id="A0A4Q0T4G6"/>
<evidence type="ECO:0000313" key="4">
    <source>
        <dbReference type="EMBL" id="RXH57842.1"/>
    </source>
</evidence>
<dbReference type="OrthoDB" id="9800184at2"/>
<organism evidence="4 5">
    <name type="scientific">Granulicella sibirica</name>
    <dbReference type="NCBI Taxonomy" id="2479048"/>
    <lineage>
        <taxon>Bacteria</taxon>
        <taxon>Pseudomonadati</taxon>
        <taxon>Acidobacteriota</taxon>
        <taxon>Terriglobia</taxon>
        <taxon>Terriglobales</taxon>
        <taxon>Acidobacteriaceae</taxon>
        <taxon>Granulicella</taxon>
    </lineage>
</organism>
<proteinExistence type="predicted"/>
<name>A0A4Q0T4G6_9BACT</name>
<keyword evidence="1" id="KW-0285">Flavoprotein</keyword>
<dbReference type="Proteomes" id="UP000289437">
    <property type="component" value="Unassembled WGS sequence"/>
</dbReference>
<dbReference type="InterPro" id="IPR007173">
    <property type="entry name" value="ALO_C"/>
</dbReference>
<dbReference type="PIRSF" id="PIRSF000136">
    <property type="entry name" value="LGO_GLO"/>
    <property type="match status" value="1"/>
</dbReference>
<dbReference type="Gene3D" id="3.30.70.2530">
    <property type="match status" value="1"/>
</dbReference>
<dbReference type="RefSeq" id="WP_128911950.1">
    <property type="nucleotide sequence ID" value="NZ_RDSM01000001.1"/>
</dbReference>
<dbReference type="GO" id="GO:0071949">
    <property type="term" value="F:FAD binding"/>
    <property type="evidence" value="ECO:0007669"/>
    <property type="project" value="InterPro"/>
</dbReference>